<name>A0ABW2N993_9ACTN</name>
<evidence type="ECO:0000313" key="2">
    <source>
        <dbReference type="Proteomes" id="UP001596524"/>
    </source>
</evidence>
<dbReference type="Proteomes" id="UP001596524">
    <property type="component" value="Unassembled WGS sequence"/>
</dbReference>
<keyword evidence="2" id="KW-1185">Reference proteome</keyword>
<sequence length="72" mass="7896">MTADHDDRTPILRVVNPDATPEEVAALVAVFSALQTPATPSQAPSSEWPVPNRLRRSDLLRPCSWRATAHAH</sequence>
<reference evidence="2" key="1">
    <citation type="journal article" date="2019" name="Int. J. Syst. Evol. Microbiol.">
        <title>The Global Catalogue of Microorganisms (GCM) 10K type strain sequencing project: providing services to taxonomists for standard genome sequencing and annotation.</title>
        <authorList>
            <consortium name="The Broad Institute Genomics Platform"/>
            <consortium name="The Broad Institute Genome Sequencing Center for Infectious Disease"/>
            <person name="Wu L."/>
            <person name="Ma J."/>
        </authorList>
    </citation>
    <scope>NUCLEOTIDE SEQUENCE [LARGE SCALE GENOMIC DNA]</scope>
    <source>
        <strain evidence="2">FCH27</strain>
    </source>
</reference>
<comment type="caution">
    <text evidence="1">The sequence shown here is derived from an EMBL/GenBank/DDBJ whole genome shotgun (WGS) entry which is preliminary data.</text>
</comment>
<dbReference type="EMBL" id="JBHTCH010000025">
    <property type="protein sequence ID" value="MFC7362434.1"/>
    <property type="molecule type" value="Genomic_DNA"/>
</dbReference>
<dbReference type="Pfam" id="PF13822">
    <property type="entry name" value="ACC_epsilon"/>
    <property type="match status" value="1"/>
</dbReference>
<accession>A0ABW2N993</accession>
<proteinExistence type="predicted"/>
<organism evidence="1 2">
    <name type="scientific">Nocardioides astragali</name>
    <dbReference type="NCBI Taxonomy" id="1776736"/>
    <lineage>
        <taxon>Bacteria</taxon>
        <taxon>Bacillati</taxon>
        <taxon>Actinomycetota</taxon>
        <taxon>Actinomycetes</taxon>
        <taxon>Propionibacteriales</taxon>
        <taxon>Nocardioidaceae</taxon>
        <taxon>Nocardioides</taxon>
    </lineage>
</organism>
<evidence type="ECO:0000313" key="1">
    <source>
        <dbReference type="EMBL" id="MFC7362434.1"/>
    </source>
</evidence>
<dbReference type="InterPro" id="IPR032716">
    <property type="entry name" value="ACC_epsilon"/>
</dbReference>
<dbReference type="RefSeq" id="WP_255889139.1">
    <property type="nucleotide sequence ID" value="NZ_JAFMZM010000001.1"/>
</dbReference>
<gene>
    <name evidence="1" type="ORF">ACFQO6_19350</name>
</gene>
<protein>
    <submittedName>
        <fullName evidence="1">Acyl-CoA carboxylase subunit epsilon</fullName>
    </submittedName>
</protein>